<dbReference type="Pfam" id="PF00929">
    <property type="entry name" value="RNase_T"/>
    <property type="match status" value="1"/>
</dbReference>
<dbReference type="PROSITE" id="PS50235">
    <property type="entry name" value="USP_3"/>
    <property type="match status" value="1"/>
</dbReference>
<dbReference type="CDD" id="cd06143">
    <property type="entry name" value="PAN2_exo"/>
    <property type="match status" value="1"/>
</dbReference>
<evidence type="ECO:0000256" key="1">
    <source>
        <dbReference type="ARBA" id="ARBA00004496"/>
    </source>
</evidence>
<evidence type="ECO:0000259" key="10">
    <source>
        <dbReference type="PROSITE" id="PS50235"/>
    </source>
</evidence>
<dbReference type="InterPro" id="IPR036397">
    <property type="entry name" value="RNaseH_sf"/>
</dbReference>
<dbReference type="SMART" id="SM00479">
    <property type="entry name" value="EXOIII"/>
    <property type="match status" value="1"/>
</dbReference>
<dbReference type="InterPro" id="IPR038765">
    <property type="entry name" value="Papain-like_cys_pep_sf"/>
</dbReference>
<comment type="subcellular location">
    <subcellularLocation>
        <location evidence="1">Cytoplasm</location>
    </subcellularLocation>
</comment>
<evidence type="ECO:0000256" key="9">
    <source>
        <dbReference type="SAM" id="MobiDB-lite"/>
    </source>
</evidence>
<keyword evidence="5" id="KW-0540">Nuclease</keyword>
<keyword evidence="3" id="KW-0853">WD repeat</keyword>
<feature type="region of interest" description="Disordered" evidence="9">
    <location>
        <begin position="128"/>
        <end position="155"/>
    </location>
</feature>
<keyword evidence="6" id="KW-0479">Metal-binding</keyword>
<comment type="caution">
    <text evidence="11">The sequence shown here is derived from an EMBL/GenBank/DDBJ whole genome shotgun (WGS) entry which is preliminary data.</text>
</comment>
<evidence type="ECO:0000256" key="5">
    <source>
        <dbReference type="ARBA" id="ARBA00022722"/>
    </source>
</evidence>
<dbReference type="Proteomes" id="UP001209540">
    <property type="component" value="Unassembled WGS sequence"/>
</dbReference>
<dbReference type="InterPro" id="IPR050785">
    <property type="entry name" value="PAN2-PAN3_catalytic_subunit"/>
</dbReference>
<dbReference type="FunFam" id="3.30.420.10:FF:000028">
    <property type="entry name" value="PAN2-PAN3 deadenylation complex catalytic subunit PAN2"/>
    <property type="match status" value="1"/>
</dbReference>
<dbReference type="GO" id="GO:0000289">
    <property type="term" value="P:nuclear-transcribed mRNA poly(A) tail shortening"/>
    <property type="evidence" value="ECO:0007669"/>
    <property type="project" value="TreeGrafter"/>
</dbReference>
<accession>A0AAD5K5J9</accession>
<dbReference type="PANTHER" id="PTHR15728:SF0">
    <property type="entry name" value="PAN2-PAN3 DEADENYLATION COMPLEX CATALYTIC SUBUNIT PAN2"/>
    <property type="match status" value="1"/>
</dbReference>
<organism evidence="11 12">
    <name type="scientific">Phascolomyces articulosus</name>
    <dbReference type="NCBI Taxonomy" id="60185"/>
    <lineage>
        <taxon>Eukaryota</taxon>
        <taxon>Fungi</taxon>
        <taxon>Fungi incertae sedis</taxon>
        <taxon>Mucoromycota</taxon>
        <taxon>Mucoromycotina</taxon>
        <taxon>Mucoromycetes</taxon>
        <taxon>Mucorales</taxon>
        <taxon>Lichtheimiaceae</taxon>
        <taxon>Phascolomyces</taxon>
    </lineage>
</organism>
<evidence type="ECO:0000256" key="8">
    <source>
        <dbReference type="ARBA" id="ARBA00022839"/>
    </source>
</evidence>
<evidence type="ECO:0000313" key="12">
    <source>
        <dbReference type="Proteomes" id="UP001209540"/>
    </source>
</evidence>
<gene>
    <name evidence="11" type="ORF">BDA99DRAFT_442261</name>
</gene>
<evidence type="ECO:0000256" key="7">
    <source>
        <dbReference type="ARBA" id="ARBA00022801"/>
    </source>
</evidence>
<dbReference type="GO" id="GO:0006397">
    <property type="term" value="P:mRNA processing"/>
    <property type="evidence" value="ECO:0007669"/>
    <property type="project" value="UniProtKB-KW"/>
</dbReference>
<keyword evidence="4" id="KW-0507">mRNA processing</keyword>
<dbReference type="PANTHER" id="PTHR15728">
    <property type="entry name" value="DEADENYLATION COMPLEX CATALYTIC SUBUNIT PAN2"/>
    <property type="match status" value="1"/>
</dbReference>
<evidence type="ECO:0000256" key="2">
    <source>
        <dbReference type="ARBA" id="ARBA00022490"/>
    </source>
</evidence>
<dbReference type="Pfam" id="PF13423">
    <property type="entry name" value="UCH_1"/>
    <property type="match status" value="2"/>
</dbReference>
<evidence type="ECO:0000313" key="11">
    <source>
        <dbReference type="EMBL" id="KAI9255620.1"/>
    </source>
</evidence>
<dbReference type="GO" id="GO:0046872">
    <property type="term" value="F:metal ion binding"/>
    <property type="evidence" value="ECO:0007669"/>
    <property type="project" value="UniProtKB-KW"/>
</dbReference>
<evidence type="ECO:0000256" key="4">
    <source>
        <dbReference type="ARBA" id="ARBA00022664"/>
    </source>
</evidence>
<dbReference type="GO" id="GO:0031251">
    <property type="term" value="C:PAN complex"/>
    <property type="evidence" value="ECO:0007669"/>
    <property type="project" value="TreeGrafter"/>
</dbReference>
<dbReference type="InterPro" id="IPR028881">
    <property type="entry name" value="PAN2_UCH_dom"/>
</dbReference>
<feature type="compositionally biased region" description="Basic residues" evidence="9">
    <location>
        <begin position="135"/>
        <end position="150"/>
    </location>
</feature>
<protein>
    <submittedName>
        <fullName evidence="11">Ubiquitin carboxyl-terminal hydrolase-domain-containing protein</fullName>
    </submittedName>
</protein>
<keyword evidence="12" id="KW-1185">Reference proteome</keyword>
<dbReference type="Gene3D" id="3.90.70.10">
    <property type="entry name" value="Cysteine proteinases"/>
    <property type="match status" value="2"/>
</dbReference>
<dbReference type="AlphaFoldDB" id="A0AAD5K5J9"/>
<evidence type="ECO:0000256" key="6">
    <source>
        <dbReference type="ARBA" id="ARBA00022723"/>
    </source>
</evidence>
<proteinExistence type="predicted"/>
<dbReference type="InterPro" id="IPR028889">
    <property type="entry name" value="USP"/>
</dbReference>
<dbReference type="SUPFAM" id="SSF53098">
    <property type="entry name" value="Ribonuclease H-like"/>
    <property type="match status" value="1"/>
</dbReference>
<dbReference type="InterPro" id="IPR012337">
    <property type="entry name" value="RNaseH-like_sf"/>
</dbReference>
<reference evidence="11" key="2">
    <citation type="submission" date="2023-02" db="EMBL/GenBank/DDBJ databases">
        <authorList>
            <consortium name="DOE Joint Genome Institute"/>
            <person name="Mondo S.J."/>
            <person name="Chang Y."/>
            <person name="Wang Y."/>
            <person name="Ahrendt S."/>
            <person name="Andreopoulos W."/>
            <person name="Barry K."/>
            <person name="Beard J."/>
            <person name="Benny G.L."/>
            <person name="Blankenship S."/>
            <person name="Bonito G."/>
            <person name="Cuomo C."/>
            <person name="Desiro A."/>
            <person name="Gervers K.A."/>
            <person name="Hundley H."/>
            <person name="Kuo A."/>
            <person name="LaButti K."/>
            <person name="Lang B.F."/>
            <person name="Lipzen A."/>
            <person name="O'Donnell K."/>
            <person name="Pangilinan J."/>
            <person name="Reynolds N."/>
            <person name="Sandor L."/>
            <person name="Smith M.W."/>
            <person name="Tsang A."/>
            <person name="Grigoriev I.V."/>
            <person name="Stajich J.E."/>
            <person name="Spatafora J.W."/>
        </authorList>
    </citation>
    <scope>NUCLEOTIDE SEQUENCE</scope>
    <source>
        <strain evidence="11">RSA 2281</strain>
    </source>
</reference>
<dbReference type="EMBL" id="JAIXMP010000022">
    <property type="protein sequence ID" value="KAI9255620.1"/>
    <property type="molecule type" value="Genomic_DNA"/>
</dbReference>
<feature type="region of interest" description="Disordered" evidence="9">
    <location>
        <begin position="413"/>
        <end position="463"/>
    </location>
</feature>
<feature type="compositionally biased region" description="Low complexity" evidence="9">
    <location>
        <begin position="425"/>
        <end position="448"/>
    </location>
</feature>
<dbReference type="SUPFAM" id="SSF54001">
    <property type="entry name" value="Cysteine proteinases"/>
    <property type="match status" value="1"/>
</dbReference>
<keyword evidence="8" id="KW-0269">Exonuclease</keyword>
<sequence length="841" mass="94806">MGSYAPPAQFFQIQSSSYITAMDISSSAHTLAFGDAASFVYQFTDRDVFDVNPYSMGLSTPDVVELPEVQMAEDSPLSSVGLPYYTEPLLSNWPLYPSVFDASCPPPHIDDELLKNMKTVDFVGYAPNPGIRRNQAPRKKKPLQNKRNGPKFRSEQEREMLLSNKILDEQDAQQRAEHRPSVTELGAADPMALIMPSYYRRVEIQYSKFGVEDFDFEYYNRTRYGGLETHIRNSFCNSLLQLLYFTVPLRNVATSHIRSLCSHPKCFLCELGFLFRMLEASHGQNCQATNFCRTLTMSPKAVALSLFEPDIPDASFSYSGLIQSLARFLLEELHGEAFLQDDTNPVISKLLDSPGISTIQQLFGVQTLYTIECASSWCPTCRRYRPLTTKRTVLALPNTLFINAGTAYPEDEALWRQNGPGSPRSNKQNNNNNSNNSNNNNSGSNSNNDTGDPPKSNPWVPERFGVHINGSDVVIKPLLPGSDIPEEFSKSSKTCAIYELAASVIEVKAEDEDPHLVAQVKIPQNELDPSSTSPWYLFNDFLVRSIREEEVLSFKGKWKTPSMLQYKRVDSDEQLDLSGLPTQVDCSILFKDTTVASRPAVDPKYEILTLDEMPKKGTLVALDTEFVALKREVTEIRSDGTKSLIRPSTLLMARLSVIRGEGPREGVPFIDDYIEITEDVEDYLTEFSGITAMDVNPKTTTHTLVDHKMAYAKLRLLVDLGCVFIGHGLVKDFRTINLLVPPEQIIDTVDIYHIRDRQRKISLRFLAWHLLGRDIQSEGHDSIEDAENALVLYKKYLEYKKSGEFGKVLEGVYVAGMRSNWLKKPPRENLPRLPFLSSPRV</sequence>
<keyword evidence="7 11" id="KW-0378">Hydrolase</keyword>
<dbReference type="InterPro" id="IPR013520">
    <property type="entry name" value="Ribonucl_H"/>
</dbReference>
<dbReference type="GO" id="GO:0003676">
    <property type="term" value="F:nucleic acid binding"/>
    <property type="evidence" value="ECO:0007669"/>
    <property type="project" value="InterPro"/>
</dbReference>
<evidence type="ECO:0000256" key="3">
    <source>
        <dbReference type="ARBA" id="ARBA00022574"/>
    </source>
</evidence>
<reference evidence="11" key="1">
    <citation type="journal article" date="2022" name="IScience">
        <title>Evolution of zygomycete secretomes and the origins of terrestrial fungal ecologies.</title>
        <authorList>
            <person name="Chang Y."/>
            <person name="Wang Y."/>
            <person name="Mondo S."/>
            <person name="Ahrendt S."/>
            <person name="Andreopoulos W."/>
            <person name="Barry K."/>
            <person name="Beard J."/>
            <person name="Benny G.L."/>
            <person name="Blankenship S."/>
            <person name="Bonito G."/>
            <person name="Cuomo C."/>
            <person name="Desiro A."/>
            <person name="Gervers K.A."/>
            <person name="Hundley H."/>
            <person name="Kuo A."/>
            <person name="LaButti K."/>
            <person name="Lang B.F."/>
            <person name="Lipzen A."/>
            <person name="O'Donnell K."/>
            <person name="Pangilinan J."/>
            <person name="Reynolds N."/>
            <person name="Sandor L."/>
            <person name="Smith M.E."/>
            <person name="Tsang A."/>
            <person name="Grigoriev I.V."/>
            <person name="Stajich J.E."/>
            <person name="Spatafora J.W."/>
        </authorList>
    </citation>
    <scope>NUCLEOTIDE SEQUENCE</scope>
    <source>
        <strain evidence="11">RSA 2281</strain>
    </source>
</reference>
<name>A0AAD5K5J9_9FUNG</name>
<dbReference type="Gene3D" id="3.30.420.10">
    <property type="entry name" value="Ribonuclease H-like superfamily/Ribonuclease H"/>
    <property type="match status" value="1"/>
</dbReference>
<dbReference type="GO" id="GO:0000932">
    <property type="term" value="C:P-body"/>
    <property type="evidence" value="ECO:0007669"/>
    <property type="project" value="TreeGrafter"/>
</dbReference>
<feature type="domain" description="USP" evidence="10">
    <location>
        <begin position="225"/>
        <end position="569"/>
    </location>
</feature>
<dbReference type="GO" id="GO:0004535">
    <property type="term" value="F:poly(A)-specific ribonuclease activity"/>
    <property type="evidence" value="ECO:0007669"/>
    <property type="project" value="TreeGrafter"/>
</dbReference>
<keyword evidence="2" id="KW-0963">Cytoplasm</keyword>